<dbReference type="InterPro" id="IPR027417">
    <property type="entry name" value="P-loop_NTPase"/>
</dbReference>
<dbReference type="InterPro" id="IPR003439">
    <property type="entry name" value="ABC_transporter-like_ATP-bd"/>
</dbReference>
<gene>
    <name evidence="5" type="ORF">ACFPQ9_37655</name>
</gene>
<name>A0ABW0CWT0_STRCD</name>
<dbReference type="InterPro" id="IPR013611">
    <property type="entry name" value="Transp-assoc_OB_typ2"/>
</dbReference>
<dbReference type="EMBL" id="JBHSKM010000044">
    <property type="protein sequence ID" value="MFC5219578.1"/>
    <property type="molecule type" value="Genomic_DNA"/>
</dbReference>
<protein>
    <submittedName>
        <fullName evidence="5">ABC transporter ATP-binding protein</fullName>
    </submittedName>
</protein>
<dbReference type="RefSeq" id="WP_380863456.1">
    <property type="nucleotide sequence ID" value="NZ_JBHSKM010000044.1"/>
</dbReference>
<keyword evidence="6" id="KW-1185">Reference proteome</keyword>
<evidence type="ECO:0000256" key="3">
    <source>
        <dbReference type="ARBA" id="ARBA00022840"/>
    </source>
</evidence>
<dbReference type="Pfam" id="PF08402">
    <property type="entry name" value="TOBE_2"/>
    <property type="match status" value="1"/>
</dbReference>
<comment type="caution">
    <text evidence="5">The sequence shown here is derived from an EMBL/GenBank/DDBJ whole genome shotgun (WGS) entry which is preliminary data.</text>
</comment>
<accession>A0ABW0CWT0</accession>
<dbReference type="GO" id="GO:0005524">
    <property type="term" value="F:ATP binding"/>
    <property type="evidence" value="ECO:0007669"/>
    <property type="project" value="UniProtKB-KW"/>
</dbReference>
<evidence type="ECO:0000256" key="1">
    <source>
        <dbReference type="ARBA" id="ARBA00022448"/>
    </source>
</evidence>
<dbReference type="InterPro" id="IPR017871">
    <property type="entry name" value="ABC_transporter-like_CS"/>
</dbReference>
<dbReference type="PROSITE" id="PS00211">
    <property type="entry name" value="ABC_TRANSPORTER_1"/>
    <property type="match status" value="1"/>
</dbReference>
<dbReference type="PROSITE" id="PS50893">
    <property type="entry name" value="ABC_TRANSPORTER_2"/>
    <property type="match status" value="1"/>
</dbReference>
<evidence type="ECO:0000256" key="2">
    <source>
        <dbReference type="ARBA" id="ARBA00022741"/>
    </source>
</evidence>
<evidence type="ECO:0000313" key="6">
    <source>
        <dbReference type="Proteomes" id="UP001596263"/>
    </source>
</evidence>
<keyword evidence="3 5" id="KW-0067">ATP-binding</keyword>
<dbReference type="InterPro" id="IPR008995">
    <property type="entry name" value="Mo/tungstate-bd_C_term_dom"/>
</dbReference>
<dbReference type="PANTHER" id="PTHR42781:SF4">
    <property type="entry name" value="SPERMIDINE_PUTRESCINE IMPORT ATP-BINDING PROTEIN POTA"/>
    <property type="match status" value="1"/>
</dbReference>
<keyword evidence="1" id="KW-0813">Transport</keyword>
<evidence type="ECO:0000313" key="5">
    <source>
        <dbReference type="EMBL" id="MFC5219578.1"/>
    </source>
</evidence>
<feature type="domain" description="ABC transporter" evidence="4">
    <location>
        <begin position="16"/>
        <end position="256"/>
    </location>
</feature>
<organism evidence="5 6">
    <name type="scientific">Streptomyces coerulescens</name>
    <dbReference type="NCBI Taxonomy" id="29304"/>
    <lineage>
        <taxon>Bacteria</taxon>
        <taxon>Bacillati</taxon>
        <taxon>Actinomycetota</taxon>
        <taxon>Actinomycetes</taxon>
        <taxon>Kitasatosporales</taxon>
        <taxon>Streptomycetaceae</taxon>
        <taxon>Streptomyces</taxon>
    </lineage>
</organism>
<dbReference type="Gene3D" id="3.40.50.300">
    <property type="entry name" value="P-loop containing nucleotide triphosphate hydrolases"/>
    <property type="match status" value="1"/>
</dbReference>
<sequence>MKRTASRPPDRAGGVVELIGLHKAFGDRTVVDGIDLRIPGGEFFSLLGPSGCGKTTTLRMLAGFDDPTGGTILIDQQDMAGIPAHRRPTNTVFQSYALFPHLTVAENVAYGLRWHRRGGRDDSTGKVSSAERERRVREALDLVELAPYAAGRVQQLSGGQQQRVALARALVLRPSVLLLDEPLGALDARLRKNLREELLRLQRTVGTTFVFVTHDQEEALEMSDRIAVMDQGRVVQCGTPREVYESPQSEFVADFLGVANLLDGHLLERSRGSRGPSEVRIGDFTVPATCAADTAPGPVRVVVRPERIRLEPRGKKGVPVHTLPCVVDRLVYVGATTQVMARLPHGPALRVLVVNDSDRDLLTPGTPALVSCAPEAIRILSKDT</sequence>
<dbReference type="InterPro" id="IPR050093">
    <property type="entry name" value="ABC_SmlMolc_Importer"/>
</dbReference>
<dbReference type="InterPro" id="IPR003593">
    <property type="entry name" value="AAA+_ATPase"/>
</dbReference>
<dbReference type="PANTHER" id="PTHR42781">
    <property type="entry name" value="SPERMIDINE/PUTRESCINE IMPORT ATP-BINDING PROTEIN POTA"/>
    <property type="match status" value="1"/>
</dbReference>
<dbReference type="Gene3D" id="2.40.50.100">
    <property type="match status" value="1"/>
</dbReference>
<dbReference type="SUPFAM" id="SSF50331">
    <property type="entry name" value="MOP-like"/>
    <property type="match status" value="1"/>
</dbReference>
<keyword evidence="2" id="KW-0547">Nucleotide-binding</keyword>
<dbReference type="SMART" id="SM00382">
    <property type="entry name" value="AAA"/>
    <property type="match status" value="1"/>
</dbReference>
<proteinExistence type="predicted"/>
<dbReference type="SUPFAM" id="SSF52540">
    <property type="entry name" value="P-loop containing nucleoside triphosphate hydrolases"/>
    <property type="match status" value="1"/>
</dbReference>
<reference evidence="6" key="1">
    <citation type="journal article" date="2019" name="Int. J. Syst. Evol. Microbiol.">
        <title>The Global Catalogue of Microorganisms (GCM) 10K type strain sequencing project: providing services to taxonomists for standard genome sequencing and annotation.</title>
        <authorList>
            <consortium name="The Broad Institute Genomics Platform"/>
            <consortium name="The Broad Institute Genome Sequencing Center for Infectious Disease"/>
            <person name="Wu L."/>
            <person name="Ma J."/>
        </authorList>
    </citation>
    <scope>NUCLEOTIDE SEQUENCE [LARGE SCALE GENOMIC DNA]</scope>
    <source>
        <strain evidence="6">KCTC 42586</strain>
    </source>
</reference>
<evidence type="ECO:0000259" key="4">
    <source>
        <dbReference type="PROSITE" id="PS50893"/>
    </source>
</evidence>
<dbReference type="Proteomes" id="UP001596263">
    <property type="component" value="Unassembled WGS sequence"/>
</dbReference>
<dbReference type="Pfam" id="PF00005">
    <property type="entry name" value="ABC_tran"/>
    <property type="match status" value="1"/>
</dbReference>